<feature type="domain" description="DUF7770" evidence="1">
    <location>
        <begin position="33"/>
        <end position="177"/>
    </location>
</feature>
<evidence type="ECO:0000259" key="1">
    <source>
        <dbReference type="Pfam" id="PF24968"/>
    </source>
</evidence>
<dbReference type="Proteomes" id="UP000772434">
    <property type="component" value="Unassembled WGS sequence"/>
</dbReference>
<evidence type="ECO:0000313" key="2">
    <source>
        <dbReference type="EMBL" id="KAF9074336.1"/>
    </source>
</evidence>
<dbReference type="Pfam" id="PF24968">
    <property type="entry name" value="DUF7770"/>
    <property type="match status" value="1"/>
</dbReference>
<dbReference type="EMBL" id="JADNRY010000013">
    <property type="protein sequence ID" value="KAF9074336.1"/>
    <property type="molecule type" value="Genomic_DNA"/>
</dbReference>
<evidence type="ECO:0000313" key="3">
    <source>
        <dbReference type="Proteomes" id="UP000772434"/>
    </source>
</evidence>
<protein>
    <recommendedName>
        <fullName evidence="1">DUF7770 domain-containing protein</fullName>
    </recommendedName>
</protein>
<comment type="caution">
    <text evidence="2">The sequence shown here is derived from an EMBL/GenBank/DDBJ whole genome shotgun (WGS) entry which is preliminary data.</text>
</comment>
<sequence>MSFKRSTIFIPKTFAAFDDSVHEIVVLGDSVGEVFHVCVWLVDTSLETSVRLDMSPSYTDPANLMQGIVSLQSLPYTHTSNHNSVERTDPFTCKIAGGVNLTVASICHAIFNEARLDRYVFDDSGNGCRQWCAQVVCELEKKNYIPKGSITRFKDWEDKQYAVLGSRFPMPRIMGKFN</sequence>
<dbReference type="AlphaFoldDB" id="A0A9P5Q3E5"/>
<reference evidence="2" key="1">
    <citation type="submission" date="2020-11" db="EMBL/GenBank/DDBJ databases">
        <authorList>
            <consortium name="DOE Joint Genome Institute"/>
            <person name="Ahrendt S."/>
            <person name="Riley R."/>
            <person name="Andreopoulos W."/>
            <person name="Labutti K."/>
            <person name="Pangilinan J."/>
            <person name="Ruiz-Duenas F.J."/>
            <person name="Barrasa J.M."/>
            <person name="Sanchez-Garcia M."/>
            <person name="Camarero S."/>
            <person name="Miyauchi S."/>
            <person name="Serrano A."/>
            <person name="Linde D."/>
            <person name="Babiker R."/>
            <person name="Drula E."/>
            <person name="Ayuso-Fernandez I."/>
            <person name="Pacheco R."/>
            <person name="Padilla G."/>
            <person name="Ferreira P."/>
            <person name="Barriuso J."/>
            <person name="Kellner H."/>
            <person name="Castanera R."/>
            <person name="Alfaro M."/>
            <person name="Ramirez L."/>
            <person name="Pisabarro A.G."/>
            <person name="Kuo A."/>
            <person name="Tritt A."/>
            <person name="Lipzen A."/>
            <person name="He G."/>
            <person name="Yan M."/>
            <person name="Ng V."/>
            <person name="Cullen D."/>
            <person name="Martin F."/>
            <person name="Rosso M.-N."/>
            <person name="Henrissat B."/>
            <person name="Hibbett D."/>
            <person name="Martinez A.T."/>
            <person name="Grigoriev I.V."/>
        </authorList>
    </citation>
    <scope>NUCLEOTIDE SEQUENCE</scope>
    <source>
        <strain evidence="2">AH 40177</strain>
    </source>
</reference>
<dbReference type="OrthoDB" id="3527137at2759"/>
<proteinExistence type="predicted"/>
<keyword evidence="3" id="KW-1185">Reference proteome</keyword>
<accession>A0A9P5Q3E5</accession>
<dbReference type="InterPro" id="IPR056672">
    <property type="entry name" value="DUF7770"/>
</dbReference>
<name>A0A9P5Q3E5_9AGAR</name>
<gene>
    <name evidence="2" type="ORF">BDP27DRAFT_1416222</name>
</gene>
<organism evidence="2 3">
    <name type="scientific">Rhodocollybia butyracea</name>
    <dbReference type="NCBI Taxonomy" id="206335"/>
    <lineage>
        <taxon>Eukaryota</taxon>
        <taxon>Fungi</taxon>
        <taxon>Dikarya</taxon>
        <taxon>Basidiomycota</taxon>
        <taxon>Agaricomycotina</taxon>
        <taxon>Agaricomycetes</taxon>
        <taxon>Agaricomycetidae</taxon>
        <taxon>Agaricales</taxon>
        <taxon>Marasmiineae</taxon>
        <taxon>Omphalotaceae</taxon>
        <taxon>Rhodocollybia</taxon>
    </lineage>
</organism>